<feature type="chain" id="PRO_5019432582" evidence="4">
    <location>
        <begin position="25"/>
        <end position="335"/>
    </location>
</feature>
<dbReference type="PANTHER" id="PTHR24198:SF165">
    <property type="entry name" value="ANKYRIN REPEAT-CONTAINING PROTEIN-RELATED"/>
    <property type="match status" value="1"/>
</dbReference>
<keyword evidence="6" id="KW-1185">Reference proteome</keyword>
<sequence>MRLIWNQFLPWLLFAIRLILEVGAEPTGTPQLFDGGWYQDDDLDFKPEDPQSVLEIAAQQNDRSNHQVLLQSCVWDKQITGRALTVAVIFHHTGLIDDILEQVVDMNQEIKIYYPDTVNQYDEEIPGWCEILTPLQAAVKNQLVPIVQWLVKSPQTNIDYLGDGAGRRTALQHAVNNGNMELINFLLDHGADVNSAPSDDGGATALQIAAIQGYLGIARKLLDLDADVNAAPARRNGRTALEGAAEHGRIDMLRLLFDEGASLVGNDGERQYRRAVELAEKNGHIAAANFEIVQGSGGRKWQLKLGNYDDTTTSTVGLSGITFHILSLSLMAQND</sequence>
<gene>
    <name evidence="5" type="ORF">AAWM_00657</name>
</gene>
<protein>
    <submittedName>
        <fullName evidence="5">Putative ankyrin repeat protein L63</fullName>
    </submittedName>
</protein>
<dbReference type="PANTHER" id="PTHR24198">
    <property type="entry name" value="ANKYRIN REPEAT AND PROTEIN KINASE DOMAIN-CONTAINING PROTEIN"/>
    <property type="match status" value="1"/>
</dbReference>
<feature type="repeat" description="ANK" evidence="3">
    <location>
        <begin position="236"/>
        <end position="268"/>
    </location>
</feature>
<organism evidence="5 6">
    <name type="scientific">Aspergillus awamori</name>
    <name type="common">Black koji mold</name>
    <dbReference type="NCBI Taxonomy" id="105351"/>
    <lineage>
        <taxon>Eukaryota</taxon>
        <taxon>Fungi</taxon>
        <taxon>Dikarya</taxon>
        <taxon>Ascomycota</taxon>
        <taxon>Pezizomycotina</taxon>
        <taxon>Eurotiomycetes</taxon>
        <taxon>Eurotiomycetidae</taxon>
        <taxon>Eurotiales</taxon>
        <taxon>Aspergillaceae</taxon>
        <taxon>Aspergillus</taxon>
    </lineage>
</organism>
<comment type="caution">
    <text evidence="5">The sequence shown here is derived from an EMBL/GenBank/DDBJ whole genome shotgun (WGS) entry which is preliminary data.</text>
</comment>
<name>A0A401KEW6_ASPAW</name>
<dbReference type="SMART" id="SM00248">
    <property type="entry name" value="ANK"/>
    <property type="match status" value="4"/>
</dbReference>
<dbReference type="EMBL" id="BDHI01000001">
    <property type="protein sequence ID" value="GCB17772.1"/>
    <property type="molecule type" value="Genomic_DNA"/>
</dbReference>
<evidence type="ECO:0000313" key="5">
    <source>
        <dbReference type="EMBL" id="GCB17772.1"/>
    </source>
</evidence>
<dbReference type="SUPFAM" id="SSF48403">
    <property type="entry name" value="Ankyrin repeat"/>
    <property type="match status" value="1"/>
</dbReference>
<accession>A0A401KEW6</accession>
<feature type="repeat" description="ANK" evidence="3">
    <location>
        <begin position="201"/>
        <end position="233"/>
    </location>
</feature>
<dbReference type="AlphaFoldDB" id="A0A401KEW6"/>
<evidence type="ECO:0000256" key="2">
    <source>
        <dbReference type="ARBA" id="ARBA00023043"/>
    </source>
</evidence>
<evidence type="ECO:0000256" key="1">
    <source>
        <dbReference type="ARBA" id="ARBA00022737"/>
    </source>
</evidence>
<dbReference type="Gene3D" id="1.25.40.20">
    <property type="entry name" value="Ankyrin repeat-containing domain"/>
    <property type="match status" value="1"/>
</dbReference>
<reference evidence="5 6" key="1">
    <citation type="submission" date="2016-09" db="EMBL/GenBank/DDBJ databases">
        <title>Aspergillus awamori IFM 58123T.</title>
        <authorList>
            <person name="Kusuya Y."/>
            <person name="Shimizu M."/>
            <person name="Takahashi H."/>
            <person name="Yaguchi T."/>
        </authorList>
    </citation>
    <scope>NUCLEOTIDE SEQUENCE [LARGE SCALE GENOMIC DNA]</scope>
    <source>
        <strain evidence="5 6">IFM 58123</strain>
    </source>
</reference>
<keyword evidence="4" id="KW-0732">Signal</keyword>
<keyword evidence="1" id="KW-0677">Repeat</keyword>
<evidence type="ECO:0000256" key="3">
    <source>
        <dbReference type="PROSITE-ProRule" id="PRU00023"/>
    </source>
</evidence>
<proteinExistence type="predicted"/>
<dbReference type="InterPro" id="IPR002110">
    <property type="entry name" value="Ankyrin_rpt"/>
</dbReference>
<dbReference type="STRING" id="105351.A0A401KEW6"/>
<evidence type="ECO:0000256" key="4">
    <source>
        <dbReference type="SAM" id="SignalP"/>
    </source>
</evidence>
<dbReference type="PROSITE" id="PS50297">
    <property type="entry name" value="ANK_REP_REGION"/>
    <property type="match status" value="3"/>
</dbReference>
<dbReference type="Proteomes" id="UP000286921">
    <property type="component" value="Unassembled WGS sequence"/>
</dbReference>
<feature type="repeat" description="ANK" evidence="3">
    <location>
        <begin position="166"/>
        <end position="198"/>
    </location>
</feature>
<dbReference type="PROSITE" id="PS50088">
    <property type="entry name" value="ANK_REPEAT"/>
    <property type="match status" value="3"/>
</dbReference>
<feature type="signal peptide" evidence="4">
    <location>
        <begin position="1"/>
        <end position="24"/>
    </location>
</feature>
<dbReference type="Pfam" id="PF12796">
    <property type="entry name" value="Ank_2"/>
    <property type="match status" value="1"/>
</dbReference>
<evidence type="ECO:0000313" key="6">
    <source>
        <dbReference type="Proteomes" id="UP000286921"/>
    </source>
</evidence>
<keyword evidence="2 3" id="KW-0040">ANK repeat</keyword>
<dbReference type="InterPro" id="IPR036770">
    <property type="entry name" value="Ankyrin_rpt-contain_sf"/>
</dbReference>